<comment type="caution">
    <text evidence="3">The sequence shown here is derived from an EMBL/GenBank/DDBJ whole genome shotgun (WGS) entry which is preliminary data.</text>
</comment>
<proteinExistence type="predicted"/>
<dbReference type="AlphaFoldDB" id="A0A9P8RIN8"/>
<dbReference type="EMBL" id="JAGPXC010000009">
    <property type="protein sequence ID" value="KAH6646587.1"/>
    <property type="molecule type" value="Genomic_DNA"/>
</dbReference>
<organism evidence="3 4">
    <name type="scientific">Truncatella angustata</name>
    <dbReference type="NCBI Taxonomy" id="152316"/>
    <lineage>
        <taxon>Eukaryota</taxon>
        <taxon>Fungi</taxon>
        <taxon>Dikarya</taxon>
        <taxon>Ascomycota</taxon>
        <taxon>Pezizomycotina</taxon>
        <taxon>Sordariomycetes</taxon>
        <taxon>Xylariomycetidae</taxon>
        <taxon>Amphisphaeriales</taxon>
        <taxon>Sporocadaceae</taxon>
        <taxon>Truncatella</taxon>
    </lineage>
</organism>
<feature type="signal peptide" evidence="2">
    <location>
        <begin position="1"/>
        <end position="26"/>
    </location>
</feature>
<dbReference type="Proteomes" id="UP000758603">
    <property type="component" value="Unassembled WGS sequence"/>
</dbReference>
<sequence length="97" mass="10701">MRRDAMLGTRRYLLTAACCLLRAACACWGSSQRCDQWWLCVSLCGVSGQSKLAGTVTQDPSNAPCRARGKKKIQKKKNHPSPKRALKLTRPIITDPA</sequence>
<evidence type="ECO:0000313" key="4">
    <source>
        <dbReference type="Proteomes" id="UP000758603"/>
    </source>
</evidence>
<keyword evidence="2" id="KW-0732">Signal</keyword>
<reference evidence="3" key="1">
    <citation type="journal article" date="2021" name="Nat. Commun.">
        <title>Genetic determinants of endophytism in the Arabidopsis root mycobiome.</title>
        <authorList>
            <person name="Mesny F."/>
            <person name="Miyauchi S."/>
            <person name="Thiergart T."/>
            <person name="Pickel B."/>
            <person name="Atanasova L."/>
            <person name="Karlsson M."/>
            <person name="Huettel B."/>
            <person name="Barry K.W."/>
            <person name="Haridas S."/>
            <person name="Chen C."/>
            <person name="Bauer D."/>
            <person name="Andreopoulos W."/>
            <person name="Pangilinan J."/>
            <person name="LaButti K."/>
            <person name="Riley R."/>
            <person name="Lipzen A."/>
            <person name="Clum A."/>
            <person name="Drula E."/>
            <person name="Henrissat B."/>
            <person name="Kohler A."/>
            <person name="Grigoriev I.V."/>
            <person name="Martin F.M."/>
            <person name="Hacquard S."/>
        </authorList>
    </citation>
    <scope>NUCLEOTIDE SEQUENCE</scope>
    <source>
        <strain evidence="3">MPI-SDFR-AT-0073</strain>
    </source>
</reference>
<protein>
    <recommendedName>
        <fullName evidence="5">Secreted protein</fullName>
    </recommendedName>
</protein>
<accession>A0A9P8RIN8</accession>
<evidence type="ECO:0000256" key="1">
    <source>
        <dbReference type="SAM" id="MobiDB-lite"/>
    </source>
</evidence>
<feature type="compositionally biased region" description="Basic residues" evidence="1">
    <location>
        <begin position="67"/>
        <end position="87"/>
    </location>
</feature>
<dbReference type="RefSeq" id="XP_045953101.1">
    <property type="nucleotide sequence ID" value="XM_046096757.1"/>
</dbReference>
<feature type="chain" id="PRO_5040387367" description="Secreted protein" evidence="2">
    <location>
        <begin position="27"/>
        <end position="97"/>
    </location>
</feature>
<keyword evidence="4" id="KW-1185">Reference proteome</keyword>
<name>A0A9P8RIN8_9PEZI</name>
<gene>
    <name evidence="3" type="ORF">BKA67DRAFT_411644</name>
</gene>
<feature type="region of interest" description="Disordered" evidence="1">
    <location>
        <begin position="60"/>
        <end position="97"/>
    </location>
</feature>
<dbReference type="GeneID" id="70125649"/>
<evidence type="ECO:0000256" key="2">
    <source>
        <dbReference type="SAM" id="SignalP"/>
    </source>
</evidence>
<evidence type="ECO:0008006" key="5">
    <source>
        <dbReference type="Google" id="ProtNLM"/>
    </source>
</evidence>
<evidence type="ECO:0000313" key="3">
    <source>
        <dbReference type="EMBL" id="KAH6646587.1"/>
    </source>
</evidence>